<keyword evidence="2" id="KW-1015">Disulfide bond</keyword>
<name>A0A3D9KCQ0_9BACL</name>
<feature type="signal peptide" evidence="3">
    <location>
        <begin position="1"/>
        <end position="30"/>
    </location>
</feature>
<evidence type="ECO:0000256" key="2">
    <source>
        <dbReference type="ARBA" id="ARBA00023157"/>
    </source>
</evidence>
<dbReference type="InterPro" id="IPR036278">
    <property type="entry name" value="Sialidase_sf"/>
</dbReference>
<feature type="domain" description="LamG-like jellyroll fold" evidence="4">
    <location>
        <begin position="673"/>
        <end position="802"/>
    </location>
</feature>
<dbReference type="InterPro" id="IPR006558">
    <property type="entry name" value="LamG-like"/>
</dbReference>
<dbReference type="CDD" id="cd00110">
    <property type="entry name" value="LamG"/>
    <property type="match status" value="2"/>
</dbReference>
<protein>
    <submittedName>
        <fullName evidence="5">Concanavalin A-like lectin/glucanase superfamily protein</fullName>
    </submittedName>
</protein>
<keyword evidence="5" id="KW-0430">Lectin</keyword>
<keyword evidence="1 3" id="KW-0732">Signal</keyword>
<organism evidence="5 6">
    <name type="scientific">Cohnella phaseoli</name>
    <dbReference type="NCBI Taxonomy" id="456490"/>
    <lineage>
        <taxon>Bacteria</taxon>
        <taxon>Bacillati</taxon>
        <taxon>Bacillota</taxon>
        <taxon>Bacilli</taxon>
        <taxon>Bacillales</taxon>
        <taxon>Paenibacillaceae</taxon>
        <taxon>Cohnella</taxon>
    </lineage>
</organism>
<feature type="domain" description="LamG-like jellyroll fold" evidence="4">
    <location>
        <begin position="468"/>
        <end position="597"/>
    </location>
</feature>
<dbReference type="SUPFAM" id="SSF50939">
    <property type="entry name" value="Sialidases"/>
    <property type="match status" value="1"/>
</dbReference>
<gene>
    <name evidence="5" type="ORF">DFP98_10716</name>
</gene>
<evidence type="ECO:0000259" key="4">
    <source>
        <dbReference type="SMART" id="SM00560"/>
    </source>
</evidence>
<feature type="chain" id="PRO_5038400692" evidence="3">
    <location>
        <begin position="31"/>
        <end position="811"/>
    </location>
</feature>
<comment type="caution">
    <text evidence="5">The sequence shown here is derived from an EMBL/GenBank/DDBJ whole genome shotgun (WGS) entry which is preliminary data.</text>
</comment>
<dbReference type="InterPro" id="IPR001791">
    <property type="entry name" value="Laminin_G"/>
</dbReference>
<dbReference type="AlphaFoldDB" id="A0A3D9KCQ0"/>
<evidence type="ECO:0000256" key="1">
    <source>
        <dbReference type="ARBA" id="ARBA00022729"/>
    </source>
</evidence>
<evidence type="ECO:0000313" key="5">
    <source>
        <dbReference type="EMBL" id="RED83910.1"/>
    </source>
</evidence>
<sequence>MKNNATAISFVCPFAVFALLVLALSAPIAAASPAADYLIEPKRIYENDGSNDFWWTHTRCAAIPGQGEAGGPAILCTASQDLNDNHTDVFYDIGYTISTDLGESWTPYSVIPQYQWKTLPNGYGGMLIDPVPVYHAATGKVLLLGMAQTYDASYGKRQTYPAYAVYDPSSGTWSSDWQLFSWPPVYGHAGSSYPYVDQQTGSVLWPIHSTAGSGALQVVTASFDGTALVYQSMSGTVANTGLNGNRSGIEASLTRFGGEYFLTSRDDSYNRLAKSADGLLWQPAVDLLWEDGTPVSGSMNTQMHWIARPDGLYLVYTRQDSINEDMFRYRAPLWMAEVNPATLRLMKETERIVMPNTTDRAQLGNFGTLDVTPELSIVTSNEWKSLQPNSTIVSRIWWNRSLLGSWALNETAGTVAADDSAAGRSGAILGAVPGAEGRFGAALSFAAERDRVDLGSPADGAFDFGTSQDFTVSAWVRTSHTGSIQYIVNKGDTNAAFWLRFEADGKLRFLLDYGSTYDAVQSAVSYADGKWHHVVGSADRDDGLKLYVDGALAAQTSTMVGGSVTTALPLTIGADSALTMKGLIDEVKLYNYALGQEEVRGLGGMAGSWSFDESGAGIVTANDANSYEYGMLLNGASRSSVGRSGGAVRFGGSGQFVKLGDPDSGAYDFGTDGDFTLTAWFKTDVSGTFKYIANKGDTNASYALRIESDDTIRFWLDYGSTADQVQSSAGYADGQWHHVAAVADRDAGLRLYVDGVLVGENASLLGGDISNKLSLTIGHNSARTMDGLVDEVKLYRYALTAAEIAAEASQS</sequence>
<dbReference type="GO" id="GO:0030246">
    <property type="term" value="F:carbohydrate binding"/>
    <property type="evidence" value="ECO:0007669"/>
    <property type="project" value="UniProtKB-KW"/>
</dbReference>
<evidence type="ECO:0000256" key="3">
    <source>
        <dbReference type="SAM" id="SignalP"/>
    </source>
</evidence>
<dbReference type="SMART" id="SM00560">
    <property type="entry name" value="LamGL"/>
    <property type="match status" value="2"/>
</dbReference>
<dbReference type="CDD" id="cd15482">
    <property type="entry name" value="Sialidase_non-viral"/>
    <property type="match status" value="1"/>
</dbReference>
<dbReference type="RefSeq" id="WP_220377077.1">
    <property type="nucleotide sequence ID" value="NZ_QRDZ01000007.1"/>
</dbReference>
<dbReference type="Proteomes" id="UP000256977">
    <property type="component" value="Unassembled WGS sequence"/>
</dbReference>
<dbReference type="PANTHER" id="PTHR42535">
    <property type="entry name" value="OOKINETE PROTEIN, PUTATIVE-RELATED"/>
    <property type="match status" value="1"/>
</dbReference>
<dbReference type="InterPro" id="IPR013320">
    <property type="entry name" value="ConA-like_dom_sf"/>
</dbReference>
<dbReference type="SUPFAM" id="SSF49899">
    <property type="entry name" value="Concanavalin A-like lectins/glucanases"/>
    <property type="match status" value="2"/>
</dbReference>
<evidence type="ECO:0000313" key="6">
    <source>
        <dbReference type="Proteomes" id="UP000256977"/>
    </source>
</evidence>
<keyword evidence="6" id="KW-1185">Reference proteome</keyword>
<dbReference type="EMBL" id="QRDZ01000007">
    <property type="protein sequence ID" value="RED83910.1"/>
    <property type="molecule type" value="Genomic_DNA"/>
</dbReference>
<proteinExistence type="predicted"/>
<reference evidence="5 6" key="1">
    <citation type="submission" date="2018-07" db="EMBL/GenBank/DDBJ databases">
        <title>Genomic Encyclopedia of Type Strains, Phase III (KMG-III): the genomes of soil and plant-associated and newly described type strains.</title>
        <authorList>
            <person name="Whitman W."/>
        </authorList>
    </citation>
    <scope>NUCLEOTIDE SEQUENCE [LARGE SCALE GENOMIC DNA]</scope>
    <source>
        <strain evidence="5 6">CECT 7287</strain>
    </source>
</reference>
<dbReference type="PANTHER" id="PTHR42535:SF2">
    <property type="entry name" value="CHROMOSOME UNDETERMINED SCAFFOLD_146, WHOLE GENOME SHOTGUN SEQUENCE"/>
    <property type="match status" value="1"/>
</dbReference>
<dbReference type="Gene3D" id="2.60.120.200">
    <property type="match status" value="2"/>
</dbReference>
<dbReference type="Gene3D" id="2.120.10.10">
    <property type="match status" value="1"/>
</dbReference>
<dbReference type="Pfam" id="PF13385">
    <property type="entry name" value="Laminin_G_3"/>
    <property type="match status" value="2"/>
</dbReference>
<accession>A0A3D9KCQ0</accession>